<gene>
    <name evidence="6" type="ORF">Bca52824_011170</name>
</gene>
<reference evidence="6 7" key="1">
    <citation type="submission" date="2020-02" db="EMBL/GenBank/DDBJ databases">
        <authorList>
            <person name="Ma Q."/>
            <person name="Huang Y."/>
            <person name="Song X."/>
            <person name="Pei D."/>
        </authorList>
    </citation>
    <scope>NUCLEOTIDE SEQUENCE [LARGE SCALE GENOMIC DNA]</scope>
    <source>
        <strain evidence="6">Sxm20200214</strain>
        <tissue evidence="6">Leaf</tissue>
    </source>
</reference>
<keyword evidence="2" id="KW-0812">Transmembrane</keyword>
<evidence type="ECO:0000256" key="5">
    <source>
        <dbReference type="SAM" id="MobiDB-lite"/>
    </source>
</evidence>
<evidence type="ECO:0000313" key="6">
    <source>
        <dbReference type="EMBL" id="KAG2328442.1"/>
    </source>
</evidence>
<dbReference type="Pfam" id="PF04193">
    <property type="entry name" value="PQ-loop"/>
    <property type="match status" value="1"/>
</dbReference>
<keyword evidence="7" id="KW-1185">Reference proteome</keyword>
<organism evidence="6 7">
    <name type="scientific">Brassica carinata</name>
    <name type="common">Ethiopian mustard</name>
    <name type="synonym">Abyssinian cabbage</name>
    <dbReference type="NCBI Taxonomy" id="52824"/>
    <lineage>
        <taxon>Eukaryota</taxon>
        <taxon>Viridiplantae</taxon>
        <taxon>Streptophyta</taxon>
        <taxon>Embryophyta</taxon>
        <taxon>Tracheophyta</taxon>
        <taxon>Spermatophyta</taxon>
        <taxon>Magnoliopsida</taxon>
        <taxon>eudicotyledons</taxon>
        <taxon>Gunneridae</taxon>
        <taxon>Pentapetalae</taxon>
        <taxon>rosids</taxon>
        <taxon>malvids</taxon>
        <taxon>Brassicales</taxon>
        <taxon>Brassicaceae</taxon>
        <taxon>Brassiceae</taxon>
        <taxon>Brassica</taxon>
    </lineage>
</organism>
<dbReference type="GO" id="GO:0016020">
    <property type="term" value="C:membrane"/>
    <property type="evidence" value="ECO:0007669"/>
    <property type="project" value="UniProtKB-SubCell"/>
</dbReference>
<dbReference type="Proteomes" id="UP000886595">
    <property type="component" value="Unassembled WGS sequence"/>
</dbReference>
<name>A0A8X7WFS6_BRACI</name>
<feature type="compositionally biased region" description="Polar residues" evidence="5">
    <location>
        <begin position="45"/>
        <end position="55"/>
    </location>
</feature>
<accession>A0A8X7WFS6</accession>
<protein>
    <submittedName>
        <fullName evidence="6">Uncharacterized protein</fullName>
    </submittedName>
</protein>
<comment type="subcellular location">
    <subcellularLocation>
        <location evidence="1">Membrane</location>
        <topology evidence="1">Multi-pass membrane protein</topology>
    </subcellularLocation>
</comment>
<proteinExistence type="predicted"/>
<feature type="region of interest" description="Disordered" evidence="5">
    <location>
        <begin position="31"/>
        <end position="55"/>
    </location>
</feature>
<evidence type="ECO:0000313" key="7">
    <source>
        <dbReference type="Proteomes" id="UP000886595"/>
    </source>
</evidence>
<evidence type="ECO:0000256" key="1">
    <source>
        <dbReference type="ARBA" id="ARBA00004141"/>
    </source>
</evidence>
<comment type="caution">
    <text evidence="6">The sequence shown here is derived from an EMBL/GenBank/DDBJ whole genome shotgun (WGS) entry which is preliminary data.</text>
</comment>
<dbReference type="InterPro" id="IPR006603">
    <property type="entry name" value="PQ-loop_rpt"/>
</dbReference>
<keyword evidence="3" id="KW-1133">Transmembrane helix</keyword>
<evidence type="ECO:0000256" key="2">
    <source>
        <dbReference type="ARBA" id="ARBA00022692"/>
    </source>
</evidence>
<keyword evidence="4" id="KW-0472">Membrane</keyword>
<dbReference type="OrthoDB" id="271506at2759"/>
<evidence type="ECO:0000256" key="4">
    <source>
        <dbReference type="ARBA" id="ARBA00023136"/>
    </source>
</evidence>
<evidence type="ECO:0000256" key="3">
    <source>
        <dbReference type="ARBA" id="ARBA00022989"/>
    </source>
</evidence>
<sequence>MDLLLSLLGSPSQSRVFFLVESSSSRSLHLRRSASLHHESRPSRRGSSPNQSQARSDSSSVFIFFVVPHASFSVTRQRRLEISSPRPLHFSPSSNKVLGFCNSTRAYSDPWLIPCSAPPSWPSRVVVDQSLAVAVIVSRHGLSLSSHFEAARLLPRRCFNDRQASSEQLCTFAFAPILFTGRIGPLVFEALHGSKYLILLSSKVPQIWKNFGDKSTGELSFLIV</sequence>
<dbReference type="AlphaFoldDB" id="A0A8X7WFS6"/>
<dbReference type="EMBL" id="JAAMPC010000002">
    <property type="protein sequence ID" value="KAG2328442.1"/>
    <property type="molecule type" value="Genomic_DNA"/>
</dbReference>